<dbReference type="OrthoDB" id="9815400at2"/>
<evidence type="ECO:0000313" key="2">
    <source>
        <dbReference type="EMBL" id="TWT71091.1"/>
    </source>
</evidence>
<feature type="transmembrane region" description="Helical" evidence="1">
    <location>
        <begin position="148"/>
        <end position="172"/>
    </location>
</feature>
<dbReference type="PANTHER" id="PTHR34989">
    <property type="entry name" value="PROTEIN HDED"/>
    <property type="match status" value="1"/>
</dbReference>
<evidence type="ECO:0000256" key="1">
    <source>
        <dbReference type="SAM" id="Phobius"/>
    </source>
</evidence>
<dbReference type="PANTHER" id="PTHR34989:SF1">
    <property type="entry name" value="PROTEIN HDED"/>
    <property type="match status" value="1"/>
</dbReference>
<comment type="caution">
    <text evidence="2">The sequence shown here is derived from an EMBL/GenBank/DDBJ whole genome shotgun (WGS) entry which is preliminary data.</text>
</comment>
<keyword evidence="3" id="KW-1185">Reference proteome</keyword>
<feature type="transmembrane region" description="Helical" evidence="1">
    <location>
        <begin position="122"/>
        <end position="142"/>
    </location>
</feature>
<gene>
    <name evidence="2" type="ORF">Pan14r_34010</name>
</gene>
<dbReference type="InterPro" id="IPR005325">
    <property type="entry name" value="DUF308_memb"/>
</dbReference>
<name>A0A5C5Y9G3_9PLAN</name>
<reference evidence="2 3" key="1">
    <citation type="submission" date="2019-02" db="EMBL/GenBank/DDBJ databases">
        <title>Deep-cultivation of Planctomycetes and their phenomic and genomic characterization uncovers novel biology.</title>
        <authorList>
            <person name="Wiegand S."/>
            <person name="Jogler M."/>
            <person name="Boedeker C."/>
            <person name="Pinto D."/>
            <person name="Vollmers J."/>
            <person name="Rivas-Marin E."/>
            <person name="Kohn T."/>
            <person name="Peeters S.H."/>
            <person name="Heuer A."/>
            <person name="Rast P."/>
            <person name="Oberbeckmann S."/>
            <person name="Bunk B."/>
            <person name="Jeske O."/>
            <person name="Meyerdierks A."/>
            <person name="Storesund J.E."/>
            <person name="Kallscheuer N."/>
            <person name="Luecker S."/>
            <person name="Lage O.M."/>
            <person name="Pohl T."/>
            <person name="Merkel B.J."/>
            <person name="Hornburger P."/>
            <person name="Mueller R.-W."/>
            <person name="Bruemmer F."/>
            <person name="Labrenz M."/>
            <person name="Spormann A.M."/>
            <person name="Op Den Camp H."/>
            <person name="Overmann J."/>
            <person name="Amann R."/>
            <person name="Jetten M.S.M."/>
            <person name="Mascher T."/>
            <person name="Medema M.H."/>
            <person name="Devos D.P."/>
            <person name="Kaster A.-K."/>
            <person name="Ovreas L."/>
            <person name="Rohde M."/>
            <person name="Galperin M.Y."/>
            <person name="Jogler C."/>
        </authorList>
    </citation>
    <scope>NUCLEOTIDE SEQUENCE [LARGE SCALE GENOMIC DNA]</scope>
    <source>
        <strain evidence="2 3">Pan14r</strain>
    </source>
</reference>
<organism evidence="2 3">
    <name type="scientific">Crateriforma conspicua</name>
    <dbReference type="NCBI Taxonomy" id="2527996"/>
    <lineage>
        <taxon>Bacteria</taxon>
        <taxon>Pseudomonadati</taxon>
        <taxon>Planctomycetota</taxon>
        <taxon>Planctomycetia</taxon>
        <taxon>Planctomycetales</taxon>
        <taxon>Planctomycetaceae</taxon>
        <taxon>Crateriforma</taxon>
    </lineage>
</organism>
<keyword evidence="1" id="KW-0472">Membrane</keyword>
<accession>A0A5C5Y9G3</accession>
<keyword evidence="1" id="KW-1133">Transmembrane helix</keyword>
<dbReference type="GO" id="GO:0005886">
    <property type="term" value="C:plasma membrane"/>
    <property type="evidence" value="ECO:0007669"/>
    <property type="project" value="TreeGrafter"/>
</dbReference>
<protein>
    <submittedName>
        <fullName evidence="2">Acid-resistance membrane protein</fullName>
    </submittedName>
</protein>
<sequence>MNDQPVISTTPLLVMGIVLAVMGGVAIAAPAIAGTAVVLLIGSLMLLAGIAQVVAAIQVKGWSDKLPMIILGAITAIAGLGVLAHPLLGLSFLALLLTIFFVVEGVWKIVASFRFRPATGWIALLISGLLTLALGIMIWMQWPLSGLWATGVLVGVNLLFTGVSLIGLAMTLKQAGQAVRSTIDAS</sequence>
<feature type="transmembrane region" description="Helical" evidence="1">
    <location>
        <begin position="66"/>
        <end position="84"/>
    </location>
</feature>
<proteinExistence type="predicted"/>
<feature type="transmembrane region" description="Helical" evidence="1">
    <location>
        <begin position="38"/>
        <end position="59"/>
    </location>
</feature>
<dbReference type="AlphaFoldDB" id="A0A5C5Y9G3"/>
<dbReference type="InterPro" id="IPR052712">
    <property type="entry name" value="Acid_resist_chaperone_HdeD"/>
</dbReference>
<feature type="transmembrane region" description="Helical" evidence="1">
    <location>
        <begin position="12"/>
        <end position="32"/>
    </location>
</feature>
<dbReference type="RefSeq" id="WP_145303318.1">
    <property type="nucleotide sequence ID" value="NZ_CP036319.1"/>
</dbReference>
<evidence type="ECO:0000313" key="3">
    <source>
        <dbReference type="Proteomes" id="UP000317238"/>
    </source>
</evidence>
<dbReference type="Proteomes" id="UP000317238">
    <property type="component" value="Unassembled WGS sequence"/>
</dbReference>
<dbReference type="Pfam" id="PF03729">
    <property type="entry name" value="DUF308"/>
    <property type="match status" value="1"/>
</dbReference>
<dbReference type="EMBL" id="SJPL01000001">
    <property type="protein sequence ID" value="TWT71091.1"/>
    <property type="molecule type" value="Genomic_DNA"/>
</dbReference>
<keyword evidence="1" id="KW-0812">Transmembrane</keyword>